<evidence type="ECO:0000256" key="2">
    <source>
        <dbReference type="ARBA" id="ARBA00022803"/>
    </source>
</evidence>
<dbReference type="InterPro" id="IPR036869">
    <property type="entry name" value="J_dom_sf"/>
</dbReference>
<dbReference type="PRINTS" id="PR00625">
    <property type="entry name" value="JDOMAIN"/>
</dbReference>
<evidence type="ECO:0000259" key="5">
    <source>
        <dbReference type="PROSITE" id="PS50076"/>
    </source>
</evidence>
<accession>A0ABP0QJD6</accession>
<dbReference type="CDD" id="cd06257">
    <property type="entry name" value="DnaJ"/>
    <property type="match status" value="1"/>
</dbReference>
<feature type="domain" description="J" evidence="5">
    <location>
        <begin position="25"/>
        <end position="91"/>
    </location>
</feature>
<evidence type="ECO:0000256" key="3">
    <source>
        <dbReference type="SAM" id="MobiDB-lite"/>
    </source>
</evidence>
<reference evidence="6 7" key="1">
    <citation type="submission" date="2024-02" db="EMBL/GenBank/DDBJ databases">
        <authorList>
            <person name="Chen Y."/>
            <person name="Shah S."/>
            <person name="Dougan E. K."/>
            <person name="Thang M."/>
            <person name="Chan C."/>
        </authorList>
    </citation>
    <scope>NUCLEOTIDE SEQUENCE [LARGE SCALE GENOMIC DNA]</scope>
</reference>
<dbReference type="PROSITE" id="PS50076">
    <property type="entry name" value="DNAJ_2"/>
    <property type="match status" value="1"/>
</dbReference>
<evidence type="ECO:0000256" key="4">
    <source>
        <dbReference type="SAM" id="SignalP"/>
    </source>
</evidence>
<keyword evidence="2" id="KW-0802">TPR repeat</keyword>
<organism evidence="6 7">
    <name type="scientific">Durusdinium trenchii</name>
    <dbReference type="NCBI Taxonomy" id="1381693"/>
    <lineage>
        <taxon>Eukaryota</taxon>
        <taxon>Sar</taxon>
        <taxon>Alveolata</taxon>
        <taxon>Dinophyceae</taxon>
        <taxon>Suessiales</taxon>
        <taxon>Symbiodiniaceae</taxon>
        <taxon>Durusdinium</taxon>
    </lineage>
</organism>
<feature type="chain" id="PRO_5046728978" evidence="4">
    <location>
        <begin position="23"/>
        <end position="117"/>
    </location>
</feature>
<dbReference type="PANTHER" id="PTHR45188:SF2">
    <property type="entry name" value="DNAJ HOMOLOG SUBFAMILY C MEMBER 7"/>
    <property type="match status" value="1"/>
</dbReference>
<protein>
    <submittedName>
        <fullName evidence="6">Chaperone protein DnaJ</fullName>
    </submittedName>
</protein>
<feature type="signal peptide" evidence="4">
    <location>
        <begin position="1"/>
        <end position="22"/>
    </location>
</feature>
<gene>
    <name evidence="6" type="ORF">SCF082_LOCUS41725</name>
</gene>
<dbReference type="SUPFAM" id="SSF46565">
    <property type="entry name" value="Chaperone J-domain"/>
    <property type="match status" value="1"/>
</dbReference>
<dbReference type="Gene3D" id="1.10.287.110">
    <property type="entry name" value="DnaJ domain"/>
    <property type="match status" value="1"/>
</dbReference>
<dbReference type="Proteomes" id="UP001642464">
    <property type="component" value="Unassembled WGS sequence"/>
</dbReference>
<sequence>MRASLNFLNLILVLLLLPFAEAGKDYYKILGVNKKADEKSLKKAYKKLALKWHPDKHVDDKEKATAKFQEIAEAYETLSDPEKRKLYDLGGEEAVKGQPPPEGFQKPFPQGQAHPGG</sequence>
<dbReference type="Pfam" id="PF00226">
    <property type="entry name" value="DnaJ"/>
    <property type="match status" value="1"/>
</dbReference>
<dbReference type="SMART" id="SM00271">
    <property type="entry name" value="DnaJ"/>
    <property type="match status" value="1"/>
</dbReference>
<name>A0ABP0QJD6_9DINO</name>
<keyword evidence="4" id="KW-0732">Signal</keyword>
<evidence type="ECO:0000313" key="7">
    <source>
        <dbReference type="Proteomes" id="UP001642464"/>
    </source>
</evidence>
<proteinExistence type="predicted"/>
<dbReference type="PROSITE" id="PS00636">
    <property type="entry name" value="DNAJ_1"/>
    <property type="match status" value="1"/>
</dbReference>
<keyword evidence="1" id="KW-0677">Repeat</keyword>
<comment type="caution">
    <text evidence="6">The sequence shown here is derived from an EMBL/GenBank/DDBJ whole genome shotgun (WGS) entry which is preliminary data.</text>
</comment>
<dbReference type="EMBL" id="CAXAMM010039684">
    <property type="protein sequence ID" value="CAK9088349.1"/>
    <property type="molecule type" value="Genomic_DNA"/>
</dbReference>
<evidence type="ECO:0000256" key="1">
    <source>
        <dbReference type="ARBA" id="ARBA00022737"/>
    </source>
</evidence>
<keyword evidence="7" id="KW-1185">Reference proteome</keyword>
<dbReference type="PANTHER" id="PTHR45188">
    <property type="entry name" value="DNAJ PROTEIN P58IPK HOMOLOG"/>
    <property type="match status" value="1"/>
</dbReference>
<dbReference type="InterPro" id="IPR018253">
    <property type="entry name" value="DnaJ_domain_CS"/>
</dbReference>
<feature type="region of interest" description="Disordered" evidence="3">
    <location>
        <begin position="88"/>
        <end position="117"/>
    </location>
</feature>
<dbReference type="InterPro" id="IPR001623">
    <property type="entry name" value="DnaJ_domain"/>
</dbReference>
<evidence type="ECO:0000313" key="6">
    <source>
        <dbReference type="EMBL" id="CAK9088349.1"/>
    </source>
</evidence>